<keyword evidence="2" id="KW-0521">NADP</keyword>
<sequence>MTREEILTHKIKLNNGVLMPQFGLGTYLMNKQDEAYQAVLVALENGYRHIDTAQYYKNETEIGRALKDFLAKHPEVKRADIFITSKIWNDDHEYEKAKQAFSEILKRLDVEYLDLCLVHWPTKNRYQCWKFLEEAYQAGKVRAIGVSNFKVHHLEDFLKQVKIKPMVNQIETHPGFNQLDVVEFCQKNDIVVTSWRTMMGGKTDEIPLLVDLAKKYQTSTTQIALKWAWQLNEIIIPKSVTPKRIIDNPNIGSFTLTEEEITAINNLPQKRIGADPDDKSVWKNLID</sequence>
<dbReference type="InterPro" id="IPR020471">
    <property type="entry name" value="AKR"/>
</dbReference>
<dbReference type="GO" id="GO:0016616">
    <property type="term" value="F:oxidoreductase activity, acting on the CH-OH group of donors, NAD or NADP as acceptor"/>
    <property type="evidence" value="ECO:0007669"/>
    <property type="project" value="UniProtKB-ARBA"/>
</dbReference>
<evidence type="ECO:0000313" key="8">
    <source>
        <dbReference type="EMBL" id="NKE38477.1"/>
    </source>
</evidence>
<gene>
    <name evidence="8" type="ORF">HER12_01760</name>
</gene>
<dbReference type="EMBL" id="JAAVVK010000001">
    <property type="protein sequence ID" value="NKE38477.1"/>
    <property type="molecule type" value="Genomic_DNA"/>
</dbReference>
<dbReference type="Pfam" id="PF00248">
    <property type="entry name" value="Aldo_ket_red"/>
    <property type="match status" value="1"/>
</dbReference>
<dbReference type="PANTHER" id="PTHR43827:SF3">
    <property type="entry name" value="NADP-DEPENDENT OXIDOREDUCTASE DOMAIN-CONTAINING PROTEIN"/>
    <property type="match status" value="1"/>
</dbReference>
<evidence type="ECO:0000256" key="2">
    <source>
        <dbReference type="ARBA" id="ARBA00022857"/>
    </source>
</evidence>
<comment type="similarity">
    <text evidence="1">Belongs to the aldo/keto reductase family.</text>
</comment>
<dbReference type="Gene3D" id="3.20.20.100">
    <property type="entry name" value="NADP-dependent oxidoreductase domain"/>
    <property type="match status" value="1"/>
</dbReference>
<dbReference type="AlphaFoldDB" id="A0A846U4U0"/>
<keyword evidence="3" id="KW-0560">Oxidoreductase</keyword>
<dbReference type="Proteomes" id="UP000584587">
    <property type="component" value="Unassembled WGS sequence"/>
</dbReference>
<evidence type="ECO:0000259" key="7">
    <source>
        <dbReference type="Pfam" id="PF00248"/>
    </source>
</evidence>
<dbReference type="RefSeq" id="WP_168104948.1">
    <property type="nucleotide sequence ID" value="NZ_CP051215.1"/>
</dbReference>
<protein>
    <submittedName>
        <fullName evidence="8">Aldo/keto reductase</fullName>
    </submittedName>
</protein>
<evidence type="ECO:0000313" key="9">
    <source>
        <dbReference type="Proteomes" id="UP000584587"/>
    </source>
</evidence>
<dbReference type="PROSITE" id="PS00062">
    <property type="entry name" value="ALDOKETO_REDUCTASE_2"/>
    <property type="match status" value="1"/>
</dbReference>
<dbReference type="CDD" id="cd19071">
    <property type="entry name" value="AKR_AKR1-5-like"/>
    <property type="match status" value="1"/>
</dbReference>
<accession>A0A846U4U0</accession>
<dbReference type="SUPFAM" id="SSF51430">
    <property type="entry name" value="NAD(P)-linked oxidoreductase"/>
    <property type="match status" value="1"/>
</dbReference>
<reference evidence="8 9" key="1">
    <citation type="submission" date="2020-04" db="EMBL/GenBank/DDBJ databases">
        <title>Complete genome sequence of Spiroplasma platyhelix ATCC 51748, an insect isolate.</title>
        <authorList>
            <person name="Green E.A."/>
            <person name="Klassen J.L."/>
        </authorList>
    </citation>
    <scope>NUCLEOTIDE SEQUENCE [LARGE SCALE GENOMIC DNA]</scope>
    <source>
        <strain evidence="8 9">PALS-1</strain>
    </source>
</reference>
<name>A0A846U4U0_9MOLU</name>
<dbReference type="InterPro" id="IPR023210">
    <property type="entry name" value="NADP_OxRdtase_dom"/>
</dbReference>
<evidence type="ECO:0000256" key="1">
    <source>
        <dbReference type="ARBA" id="ARBA00007905"/>
    </source>
</evidence>
<dbReference type="PANTHER" id="PTHR43827">
    <property type="entry name" value="2,5-DIKETO-D-GLUCONIC ACID REDUCTASE"/>
    <property type="match status" value="1"/>
</dbReference>
<dbReference type="InterPro" id="IPR036812">
    <property type="entry name" value="NAD(P)_OxRdtase_dom_sf"/>
</dbReference>
<evidence type="ECO:0000256" key="5">
    <source>
        <dbReference type="PIRSR" id="PIRSR000097-2"/>
    </source>
</evidence>
<evidence type="ECO:0000256" key="3">
    <source>
        <dbReference type="ARBA" id="ARBA00023002"/>
    </source>
</evidence>
<feature type="site" description="Lowers pKa of active site Tyr" evidence="6">
    <location>
        <position position="86"/>
    </location>
</feature>
<dbReference type="PIRSF" id="PIRSF000097">
    <property type="entry name" value="AKR"/>
    <property type="match status" value="1"/>
</dbReference>
<feature type="domain" description="NADP-dependent oxidoreductase" evidence="7">
    <location>
        <begin position="24"/>
        <end position="266"/>
    </location>
</feature>
<keyword evidence="9" id="KW-1185">Reference proteome</keyword>
<dbReference type="PRINTS" id="PR00069">
    <property type="entry name" value="ALDKETRDTASE"/>
</dbReference>
<dbReference type="InterPro" id="IPR018170">
    <property type="entry name" value="Aldo/ket_reductase_CS"/>
</dbReference>
<dbReference type="FunFam" id="3.20.20.100:FF:000015">
    <property type="entry name" value="Oxidoreductase, aldo/keto reductase family"/>
    <property type="match status" value="1"/>
</dbReference>
<organism evidence="8 9">
    <name type="scientific">Spiroplasma platyhelix PALS-1</name>
    <dbReference type="NCBI Taxonomy" id="1276218"/>
    <lineage>
        <taxon>Bacteria</taxon>
        <taxon>Bacillati</taxon>
        <taxon>Mycoplasmatota</taxon>
        <taxon>Mollicutes</taxon>
        <taxon>Entomoplasmatales</taxon>
        <taxon>Spiroplasmataceae</taxon>
        <taxon>Spiroplasma</taxon>
    </lineage>
</organism>
<comment type="caution">
    <text evidence="8">The sequence shown here is derived from an EMBL/GenBank/DDBJ whole genome shotgun (WGS) entry which is preliminary data.</text>
</comment>
<feature type="active site" description="Proton donor" evidence="4">
    <location>
        <position position="56"/>
    </location>
</feature>
<evidence type="ECO:0000256" key="6">
    <source>
        <dbReference type="PIRSR" id="PIRSR000097-3"/>
    </source>
</evidence>
<dbReference type="PROSITE" id="PS00798">
    <property type="entry name" value="ALDOKETO_REDUCTASE_1"/>
    <property type="match status" value="1"/>
</dbReference>
<evidence type="ECO:0000256" key="4">
    <source>
        <dbReference type="PIRSR" id="PIRSR000097-1"/>
    </source>
</evidence>
<proteinExistence type="inferred from homology"/>
<feature type="binding site" evidence="5">
    <location>
        <position position="119"/>
    </location>
    <ligand>
        <name>substrate</name>
    </ligand>
</feature>